<keyword evidence="3 7" id="KW-0812">Transmembrane</keyword>
<keyword evidence="4 7" id="KW-1133">Transmembrane helix</keyword>
<comment type="subcellular location">
    <subcellularLocation>
        <location evidence="1">Membrane</location>
        <topology evidence="1">Multi-pass membrane protein</topology>
    </subcellularLocation>
</comment>
<keyword evidence="2 7" id="KW-0808">Transferase</keyword>
<comment type="domain">
    <text evidence="7">The DHHC domain is required for palmitoyltransferase activity.</text>
</comment>
<accession>A0AAU9JR01</accession>
<evidence type="ECO:0000259" key="8">
    <source>
        <dbReference type="Pfam" id="PF01529"/>
    </source>
</evidence>
<gene>
    <name evidence="9" type="ORF">BSTOLATCC_MIC44625</name>
</gene>
<protein>
    <recommendedName>
        <fullName evidence="7">Palmitoyltransferase</fullName>
        <ecNumber evidence="7">2.3.1.225</ecNumber>
    </recommendedName>
</protein>
<keyword evidence="10" id="KW-1185">Reference proteome</keyword>
<name>A0AAU9JR01_9CILI</name>
<dbReference type="AlphaFoldDB" id="A0AAU9JR01"/>
<dbReference type="EC" id="2.3.1.225" evidence="7"/>
<dbReference type="Pfam" id="PF01529">
    <property type="entry name" value="DHHC"/>
    <property type="match status" value="1"/>
</dbReference>
<comment type="catalytic activity">
    <reaction evidence="7">
        <text>L-cysteinyl-[protein] + hexadecanoyl-CoA = S-hexadecanoyl-L-cysteinyl-[protein] + CoA</text>
        <dbReference type="Rhea" id="RHEA:36683"/>
        <dbReference type="Rhea" id="RHEA-COMP:10131"/>
        <dbReference type="Rhea" id="RHEA-COMP:11032"/>
        <dbReference type="ChEBI" id="CHEBI:29950"/>
        <dbReference type="ChEBI" id="CHEBI:57287"/>
        <dbReference type="ChEBI" id="CHEBI:57379"/>
        <dbReference type="ChEBI" id="CHEBI:74151"/>
        <dbReference type="EC" id="2.3.1.225"/>
    </reaction>
</comment>
<reference evidence="9" key="1">
    <citation type="submission" date="2021-09" db="EMBL/GenBank/DDBJ databases">
        <authorList>
            <consortium name="AG Swart"/>
            <person name="Singh M."/>
            <person name="Singh A."/>
            <person name="Seah K."/>
            <person name="Emmerich C."/>
        </authorList>
    </citation>
    <scope>NUCLEOTIDE SEQUENCE</scope>
    <source>
        <strain evidence="9">ATCC30299</strain>
    </source>
</reference>
<dbReference type="Proteomes" id="UP001162131">
    <property type="component" value="Unassembled WGS sequence"/>
</dbReference>
<keyword evidence="6 7" id="KW-0012">Acyltransferase</keyword>
<dbReference type="InterPro" id="IPR039859">
    <property type="entry name" value="PFA4/ZDH16/20/ERF2-like"/>
</dbReference>
<feature type="transmembrane region" description="Helical" evidence="7">
    <location>
        <begin position="171"/>
        <end position="201"/>
    </location>
</feature>
<dbReference type="InterPro" id="IPR001594">
    <property type="entry name" value="Palmitoyltrfase_DHHC"/>
</dbReference>
<feature type="domain" description="Palmitoyltransferase DHHC" evidence="8">
    <location>
        <begin position="94"/>
        <end position="177"/>
    </location>
</feature>
<evidence type="ECO:0000256" key="1">
    <source>
        <dbReference type="ARBA" id="ARBA00004141"/>
    </source>
</evidence>
<feature type="transmembrane region" description="Helical" evidence="7">
    <location>
        <begin position="37"/>
        <end position="61"/>
    </location>
</feature>
<dbReference type="EMBL" id="CAJZBQ010000044">
    <property type="protein sequence ID" value="CAG9328006.1"/>
    <property type="molecule type" value="Genomic_DNA"/>
</dbReference>
<comment type="similarity">
    <text evidence="7">Belongs to the DHHC palmitoyltransferase family.</text>
</comment>
<evidence type="ECO:0000313" key="10">
    <source>
        <dbReference type="Proteomes" id="UP001162131"/>
    </source>
</evidence>
<feature type="transmembrane region" description="Helical" evidence="7">
    <location>
        <begin position="12"/>
        <end position="31"/>
    </location>
</feature>
<dbReference type="PROSITE" id="PS50216">
    <property type="entry name" value="DHHC"/>
    <property type="match status" value="1"/>
</dbReference>
<feature type="transmembrane region" description="Helical" evidence="7">
    <location>
        <begin position="145"/>
        <end position="165"/>
    </location>
</feature>
<evidence type="ECO:0000313" key="9">
    <source>
        <dbReference type="EMBL" id="CAG9328006.1"/>
    </source>
</evidence>
<sequence>MMFIDSPMLRALYSLPILFIVFLSWTIVFFFYKGYIFLVQCTLLNSIVYISFHTSLFLMYWSYYKAITTDPGTIPPNFKITSSSSSLEENDRIKEEQYCGKCEMERPSRCHHCHICNRCILKMDYHCPFIGNCVGFFNIRYVCQFMVYASICSIFVGSCCGHLFVVNEGEASIFTMCGMLSGLGLSAALPALAAFDCWLIVNNRSVMELQENTFDNKYDLGDGKKNIWQVCGKSILGYILPINTKYEGDGINYEISVNYCQEELKETEKASEEI</sequence>
<dbReference type="PANTHER" id="PTHR12246">
    <property type="entry name" value="PALMITOYLTRANSFERASE ZDHHC16"/>
    <property type="match status" value="1"/>
</dbReference>
<evidence type="ECO:0000256" key="4">
    <source>
        <dbReference type="ARBA" id="ARBA00022989"/>
    </source>
</evidence>
<dbReference type="GO" id="GO:0019706">
    <property type="term" value="F:protein-cysteine S-palmitoyltransferase activity"/>
    <property type="evidence" value="ECO:0007669"/>
    <property type="project" value="UniProtKB-EC"/>
</dbReference>
<evidence type="ECO:0000256" key="2">
    <source>
        <dbReference type="ARBA" id="ARBA00022679"/>
    </source>
</evidence>
<evidence type="ECO:0000256" key="3">
    <source>
        <dbReference type="ARBA" id="ARBA00022692"/>
    </source>
</evidence>
<comment type="caution">
    <text evidence="9">The sequence shown here is derived from an EMBL/GenBank/DDBJ whole genome shotgun (WGS) entry which is preliminary data.</text>
</comment>
<evidence type="ECO:0000256" key="6">
    <source>
        <dbReference type="ARBA" id="ARBA00023315"/>
    </source>
</evidence>
<organism evidence="9 10">
    <name type="scientific">Blepharisma stoltei</name>
    <dbReference type="NCBI Taxonomy" id="1481888"/>
    <lineage>
        <taxon>Eukaryota</taxon>
        <taxon>Sar</taxon>
        <taxon>Alveolata</taxon>
        <taxon>Ciliophora</taxon>
        <taxon>Postciliodesmatophora</taxon>
        <taxon>Heterotrichea</taxon>
        <taxon>Heterotrichida</taxon>
        <taxon>Blepharismidae</taxon>
        <taxon>Blepharisma</taxon>
    </lineage>
</organism>
<evidence type="ECO:0000256" key="7">
    <source>
        <dbReference type="RuleBase" id="RU079119"/>
    </source>
</evidence>
<keyword evidence="5 7" id="KW-0472">Membrane</keyword>
<dbReference type="GO" id="GO:0016020">
    <property type="term" value="C:membrane"/>
    <property type="evidence" value="ECO:0007669"/>
    <property type="project" value="UniProtKB-SubCell"/>
</dbReference>
<proteinExistence type="inferred from homology"/>
<evidence type="ECO:0000256" key="5">
    <source>
        <dbReference type="ARBA" id="ARBA00023136"/>
    </source>
</evidence>